<dbReference type="AlphaFoldDB" id="F6U7P2"/>
<keyword evidence="3" id="KW-1185">Reference proteome</keyword>
<accession>F6U7P2</accession>
<evidence type="ECO:0000256" key="1">
    <source>
        <dbReference type="SAM" id="MobiDB-lite"/>
    </source>
</evidence>
<evidence type="ECO:0000313" key="3">
    <source>
        <dbReference type="Proteomes" id="UP000008144"/>
    </source>
</evidence>
<sequence>WSFNGPQDHYSTCFEVIIAPNKASRDQQLQSRGVSDLSVACGGTVSNNGAGSTVGCTPGATAPPGPSTVAPTTTRSTTTTTPRTTTRRTTTPPQTPGFGQRRVPMKAYQLSGEISLGPAVSTVTRRFVSVHFDCSVEASFWNARLLRSHNHENSRKKRHSAIHYDLVQEQSGHVASGKIYFTATYSEACDIISNPPIATITMEE</sequence>
<reference evidence="3" key="1">
    <citation type="journal article" date="2002" name="Science">
        <title>The draft genome of Ciona intestinalis: insights into chordate and vertebrate origins.</title>
        <authorList>
            <person name="Dehal P."/>
            <person name="Satou Y."/>
            <person name="Campbell R.K."/>
            <person name="Chapman J."/>
            <person name="Degnan B."/>
            <person name="De Tomaso A."/>
            <person name="Davidson B."/>
            <person name="Di Gregorio A."/>
            <person name="Gelpke M."/>
            <person name="Goodstein D.M."/>
            <person name="Harafuji N."/>
            <person name="Hastings K.E."/>
            <person name="Ho I."/>
            <person name="Hotta K."/>
            <person name="Huang W."/>
            <person name="Kawashima T."/>
            <person name="Lemaire P."/>
            <person name="Martinez D."/>
            <person name="Meinertzhagen I.A."/>
            <person name="Necula S."/>
            <person name="Nonaka M."/>
            <person name="Putnam N."/>
            <person name="Rash S."/>
            <person name="Saiga H."/>
            <person name="Satake M."/>
            <person name="Terry A."/>
            <person name="Yamada L."/>
            <person name="Wang H.G."/>
            <person name="Awazu S."/>
            <person name="Azumi K."/>
            <person name="Boore J."/>
            <person name="Branno M."/>
            <person name="Chin-Bow S."/>
            <person name="DeSantis R."/>
            <person name="Doyle S."/>
            <person name="Francino P."/>
            <person name="Keys D.N."/>
            <person name="Haga S."/>
            <person name="Hayashi H."/>
            <person name="Hino K."/>
            <person name="Imai K.S."/>
            <person name="Inaba K."/>
            <person name="Kano S."/>
            <person name="Kobayashi K."/>
            <person name="Kobayashi M."/>
            <person name="Lee B.I."/>
            <person name="Makabe K.W."/>
            <person name="Manohar C."/>
            <person name="Matassi G."/>
            <person name="Medina M."/>
            <person name="Mochizuki Y."/>
            <person name="Mount S."/>
            <person name="Morishita T."/>
            <person name="Miura S."/>
            <person name="Nakayama A."/>
            <person name="Nishizaka S."/>
            <person name="Nomoto H."/>
            <person name="Ohta F."/>
            <person name="Oishi K."/>
            <person name="Rigoutsos I."/>
            <person name="Sano M."/>
            <person name="Sasaki A."/>
            <person name="Sasakura Y."/>
            <person name="Shoguchi E."/>
            <person name="Shin-i T."/>
            <person name="Spagnuolo A."/>
            <person name="Stainier D."/>
            <person name="Suzuki M.M."/>
            <person name="Tassy O."/>
            <person name="Takatori N."/>
            <person name="Tokuoka M."/>
            <person name="Yagi K."/>
            <person name="Yoshizaki F."/>
            <person name="Wada S."/>
            <person name="Zhang C."/>
            <person name="Hyatt P.D."/>
            <person name="Larimer F."/>
            <person name="Detter C."/>
            <person name="Doggett N."/>
            <person name="Glavina T."/>
            <person name="Hawkins T."/>
            <person name="Richardson P."/>
            <person name="Lucas S."/>
            <person name="Kohara Y."/>
            <person name="Levine M."/>
            <person name="Satoh N."/>
            <person name="Rokhsar D.S."/>
        </authorList>
    </citation>
    <scope>NUCLEOTIDE SEQUENCE [LARGE SCALE GENOMIC DNA]</scope>
</reference>
<protein>
    <submittedName>
        <fullName evidence="2">Uncharacterized protein</fullName>
    </submittedName>
</protein>
<proteinExistence type="predicted"/>
<dbReference type="HOGENOM" id="CLU_1345870_0_0_1"/>
<name>F6U7P2_CIOIN</name>
<feature type="region of interest" description="Disordered" evidence="1">
    <location>
        <begin position="55"/>
        <end position="100"/>
    </location>
</feature>
<reference evidence="2" key="2">
    <citation type="submission" date="2025-08" db="UniProtKB">
        <authorList>
            <consortium name="Ensembl"/>
        </authorList>
    </citation>
    <scope>IDENTIFICATION</scope>
</reference>
<feature type="compositionally biased region" description="Low complexity" evidence="1">
    <location>
        <begin position="67"/>
        <end position="92"/>
    </location>
</feature>
<evidence type="ECO:0000313" key="2">
    <source>
        <dbReference type="Ensembl" id="ENSCINP00000014899.3"/>
    </source>
</evidence>
<dbReference type="Ensembl" id="ENSCINT00000014899.3">
    <property type="protein sequence ID" value="ENSCINP00000014899.3"/>
    <property type="gene ID" value="ENSCING00000007261.3"/>
</dbReference>
<reference evidence="2" key="3">
    <citation type="submission" date="2025-09" db="UniProtKB">
        <authorList>
            <consortium name="Ensembl"/>
        </authorList>
    </citation>
    <scope>IDENTIFICATION</scope>
</reference>
<dbReference type="Proteomes" id="UP000008144">
    <property type="component" value="Unassembled WGS sequence"/>
</dbReference>
<dbReference type="GeneTree" id="ENSGT00660000096636"/>
<organism evidence="2 3">
    <name type="scientific">Ciona intestinalis</name>
    <name type="common">Transparent sea squirt</name>
    <name type="synonym">Ascidia intestinalis</name>
    <dbReference type="NCBI Taxonomy" id="7719"/>
    <lineage>
        <taxon>Eukaryota</taxon>
        <taxon>Metazoa</taxon>
        <taxon>Chordata</taxon>
        <taxon>Tunicata</taxon>
        <taxon>Ascidiacea</taxon>
        <taxon>Phlebobranchia</taxon>
        <taxon>Cionidae</taxon>
        <taxon>Ciona</taxon>
    </lineage>
</organism>
<dbReference type="InParanoid" id="F6U7P2"/>